<dbReference type="InterPro" id="IPR011042">
    <property type="entry name" value="6-blade_b-propeller_TolB-like"/>
</dbReference>
<dbReference type="InterPro" id="IPR001258">
    <property type="entry name" value="NHL_repeat"/>
</dbReference>
<keyword evidence="1" id="KW-0677">Repeat</keyword>
<dbReference type="InterPro" id="IPR056822">
    <property type="entry name" value="TEN_NHL"/>
</dbReference>
<evidence type="ECO:0000256" key="1">
    <source>
        <dbReference type="ARBA" id="ARBA00022737"/>
    </source>
</evidence>
<dbReference type="Proteomes" id="UP000007013">
    <property type="component" value="Chromosome"/>
</dbReference>
<dbReference type="EMBL" id="CP001032">
    <property type="protein sequence ID" value="ACB77889.1"/>
    <property type="molecule type" value="Genomic_DNA"/>
</dbReference>
<keyword evidence="5" id="KW-1185">Reference proteome</keyword>
<feature type="repeat" description="NHL" evidence="2">
    <location>
        <begin position="317"/>
        <end position="353"/>
    </location>
</feature>
<organism evidence="4 5">
    <name type="scientific">Opitutus terrae (strain DSM 11246 / JCM 15787 / PB90-1)</name>
    <dbReference type="NCBI Taxonomy" id="452637"/>
    <lineage>
        <taxon>Bacteria</taxon>
        <taxon>Pseudomonadati</taxon>
        <taxon>Verrucomicrobiota</taxon>
        <taxon>Opitutia</taxon>
        <taxon>Opitutales</taxon>
        <taxon>Opitutaceae</taxon>
        <taxon>Opitutus</taxon>
    </lineage>
</organism>
<dbReference type="Pfam" id="PF25021">
    <property type="entry name" value="TEN_NHL"/>
    <property type="match status" value="1"/>
</dbReference>
<protein>
    <submittedName>
        <fullName evidence="4">NHL repeat containing protein</fullName>
    </submittedName>
</protein>
<dbReference type="KEGG" id="ote:Oter_4618"/>
<dbReference type="CDD" id="cd14953">
    <property type="entry name" value="NHL_like_1"/>
    <property type="match status" value="2"/>
</dbReference>
<dbReference type="HOGENOM" id="CLU_279106_0_0_0"/>
<dbReference type="Pfam" id="PF01436">
    <property type="entry name" value="NHL"/>
    <property type="match status" value="4"/>
</dbReference>
<accession>B2A0D6</accession>
<gene>
    <name evidence="4" type="ordered locus">Oter_4618</name>
</gene>
<sequence length="1026" mass="104104">MASAGLATVTPCPVASGSESVESYVFTRYAGNPNDTPYGSTDGFGDSARFAAPRSIAVDASGTLYVADAASSVIRKITAEGMVTTFVGTAGQRGSADGIGAAARFQGIDGLAIDARGNLYAVDFTDHTVRKITPEGVVTTLAGSAGDHGTQVGHGGEARFDSPMAVAVDRWDNLYVGQMGDGAIRKVSPDGNVTILAGAGKAGSADGDSASARFSGSDGLAVDGTGNVYVADLFNHTIRKITPDGVVTTLAGVARESGFADGAGAAARFYYPRELSIDAYGNILVADEGNCAIRKVSPSGVVSTVAGKTGLSGSDDGVDAARFSLPRGVAVSRTGDIYVADSGNSTVRRIAVGGAVTTFAGRPGGPGYANGSSETAQFYFPTGIAIDQNRNVFVADSYNNVIRKITPGGVVTTVAGLGGVFGSAEGSGAAARFGVPAAVAIDAAANLYVANRQTHVIAKIAPDGAVTFFAGSPGLSGSTDGNARTEARFNGPTGIAVGPSGTIYVADFDNHTIRQISPAGMVSTLAGAAGQPGTADGTGSAARFYAPAAVTVDRAGMIYVADSWSSAVRKITPDGVVTTVVRQPYDGEPERLYLPFGIAAGHDGSLYIADTGNSTIRQIRPDGSMVTIGGGMRQEGKQDGRGGEARFLNPYGVAVDAAGHLYVADSGNNLVRKGVKVAAGKPVFTASPMNATTLVGQSVQFASSVSQSGGAILQWRCNGRDLVGETAAVLAVANVGLNDVGLYSITATQGLEITSTEGAVLGIASSSKVTGAGSELQADIRHPNGNVFDQVLLTGEAEAITADYALNQITRTSFVDVDGDIVQVEFSGPGTLSLVLDASSGPARAEKYNQDSVSYMKGHAGIVIAGATEQTNVSVFSVGKATAVNQALFKEGESYDGIADLAFIAILSSDGKFGGIRAANATFFADKGHTGIYAPGVDFSGPVFVGDVSAFDQAKPVLVLGSAADVRITGGDLLQDNNQPVQVSGITQLQFRDGSDSHGNALPAQKNKAVLTEDGIDVTAQIVIGP</sequence>
<dbReference type="InterPro" id="IPR013783">
    <property type="entry name" value="Ig-like_fold"/>
</dbReference>
<dbReference type="SUPFAM" id="SSF101898">
    <property type="entry name" value="NHL repeat"/>
    <property type="match status" value="2"/>
</dbReference>
<feature type="repeat" description="NHL" evidence="2">
    <location>
        <begin position="377"/>
        <end position="408"/>
    </location>
</feature>
<evidence type="ECO:0000313" key="5">
    <source>
        <dbReference type="Proteomes" id="UP000007013"/>
    </source>
</evidence>
<feature type="domain" description="Teneurin NHL" evidence="3">
    <location>
        <begin position="45"/>
        <end position="93"/>
    </location>
</feature>
<dbReference type="eggNOG" id="COG3391">
    <property type="taxonomic scope" value="Bacteria"/>
</dbReference>
<feature type="repeat" description="NHL" evidence="2">
    <location>
        <begin position="635"/>
        <end position="669"/>
    </location>
</feature>
<dbReference type="SUPFAM" id="SSF48726">
    <property type="entry name" value="Immunoglobulin"/>
    <property type="match status" value="1"/>
</dbReference>
<dbReference type="STRING" id="452637.Oter_4618"/>
<dbReference type="PANTHER" id="PTHR13833:SF71">
    <property type="entry name" value="NHL DOMAIN-CONTAINING PROTEIN"/>
    <property type="match status" value="1"/>
</dbReference>
<dbReference type="PANTHER" id="PTHR13833">
    <property type="match status" value="1"/>
</dbReference>
<dbReference type="Gene3D" id="2.60.40.10">
    <property type="entry name" value="Immunoglobulins"/>
    <property type="match status" value="1"/>
</dbReference>
<feature type="repeat" description="NHL" evidence="2">
    <location>
        <begin position="489"/>
        <end position="519"/>
    </location>
</feature>
<dbReference type="PROSITE" id="PS51125">
    <property type="entry name" value="NHL"/>
    <property type="match status" value="4"/>
</dbReference>
<evidence type="ECO:0000256" key="2">
    <source>
        <dbReference type="PROSITE-ProRule" id="PRU00504"/>
    </source>
</evidence>
<evidence type="ECO:0000259" key="3">
    <source>
        <dbReference type="Pfam" id="PF25021"/>
    </source>
</evidence>
<name>B2A0D6_OPITP</name>
<dbReference type="SUPFAM" id="SSF63829">
    <property type="entry name" value="Calcium-dependent phosphotriesterase"/>
    <property type="match status" value="1"/>
</dbReference>
<proteinExistence type="predicted"/>
<dbReference type="AlphaFoldDB" id="B2A0D6"/>
<dbReference type="InterPro" id="IPR036179">
    <property type="entry name" value="Ig-like_dom_sf"/>
</dbReference>
<dbReference type="Gene3D" id="2.120.10.30">
    <property type="entry name" value="TolB, C-terminal domain"/>
    <property type="match status" value="6"/>
</dbReference>
<reference evidence="4 5" key="1">
    <citation type="journal article" date="2011" name="J. Bacteriol.">
        <title>Genome sequence of the verrucomicrobium Opitutus terrae PB90-1, an abundant inhabitant of rice paddy soil ecosystems.</title>
        <authorList>
            <person name="van Passel M.W."/>
            <person name="Kant R."/>
            <person name="Palva A."/>
            <person name="Copeland A."/>
            <person name="Lucas S."/>
            <person name="Lapidus A."/>
            <person name="Glavina del Rio T."/>
            <person name="Pitluck S."/>
            <person name="Goltsman E."/>
            <person name="Clum A."/>
            <person name="Sun H."/>
            <person name="Schmutz J."/>
            <person name="Larimer F.W."/>
            <person name="Land M.L."/>
            <person name="Hauser L."/>
            <person name="Kyrpides N."/>
            <person name="Mikhailova N."/>
            <person name="Richardson P.P."/>
            <person name="Janssen P.H."/>
            <person name="de Vos W.M."/>
            <person name="Smidt H."/>
        </authorList>
    </citation>
    <scope>NUCLEOTIDE SEQUENCE [LARGE SCALE GENOMIC DNA]</scope>
    <source>
        <strain evidence="5">DSM 11246 / JCM 15787 / PB90-1</strain>
    </source>
</reference>
<evidence type="ECO:0000313" key="4">
    <source>
        <dbReference type="EMBL" id="ACB77889.1"/>
    </source>
</evidence>